<dbReference type="RefSeq" id="WP_184840307.1">
    <property type="nucleotide sequence ID" value="NZ_BAAAVN010000002.1"/>
</dbReference>
<organism evidence="2 3">
    <name type="scientific">Kribbella solani</name>
    <dbReference type="NCBI Taxonomy" id="236067"/>
    <lineage>
        <taxon>Bacteria</taxon>
        <taxon>Bacillati</taxon>
        <taxon>Actinomycetota</taxon>
        <taxon>Actinomycetes</taxon>
        <taxon>Propionibacteriales</taxon>
        <taxon>Kribbellaceae</taxon>
        <taxon>Kribbella</taxon>
    </lineage>
</organism>
<dbReference type="SMART" id="SM00530">
    <property type="entry name" value="HTH_XRE"/>
    <property type="match status" value="1"/>
</dbReference>
<comment type="caution">
    <text evidence="2">The sequence shown here is derived from an EMBL/GenBank/DDBJ whole genome shotgun (WGS) entry which is preliminary data.</text>
</comment>
<accession>A0A841E1E9</accession>
<evidence type="ECO:0000259" key="1">
    <source>
        <dbReference type="PROSITE" id="PS50943"/>
    </source>
</evidence>
<feature type="domain" description="HTH cro/C1-type" evidence="1">
    <location>
        <begin position="14"/>
        <end position="68"/>
    </location>
</feature>
<keyword evidence="3" id="KW-1185">Reference proteome</keyword>
<evidence type="ECO:0000313" key="2">
    <source>
        <dbReference type="EMBL" id="MBB5982800.1"/>
    </source>
</evidence>
<dbReference type="Proteomes" id="UP000558997">
    <property type="component" value="Unassembled WGS sequence"/>
</dbReference>
<name>A0A841E1E9_9ACTN</name>
<dbReference type="EMBL" id="JACHNF010000001">
    <property type="protein sequence ID" value="MBB5982800.1"/>
    <property type="molecule type" value="Genomic_DNA"/>
</dbReference>
<reference evidence="2 3" key="1">
    <citation type="submission" date="2020-08" db="EMBL/GenBank/DDBJ databases">
        <title>Sequencing the genomes of 1000 actinobacteria strains.</title>
        <authorList>
            <person name="Klenk H.-P."/>
        </authorList>
    </citation>
    <scope>NUCLEOTIDE SEQUENCE [LARGE SCALE GENOMIC DNA]</scope>
    <source>
        <strain evidence="2 3">DSM 17294</strain>
    </source>
</reference>
<evidence type="ECO:0000313" key="3">
    <source>
        <dbReference type="Proteomes" id="UP000558997"/>
    </source>
</evidence>
<proteinExistence type="predicted"/>
<dbReference type="GO" id="GO:0003677">
    <property type="term" value="F:DNA binding"/>
    <property type="evidence" value="ECO:0007669"/>
    <property type="project" value="InterPro"/>
</dbReference>
<dbReference type="Gene3D" id="1.10.260.40">
    <property type="entry name" value="lambda repressor-like DNA-binding domains"/>
    <property type="match status" value="1"/>
</dbReference>
<dbReference type="SUPFAM" id="SSF47413">
    <property type="entry name" value="lambda repressor-like DNA-binding domains"/>
    <property type="match status" value="1"/>
</dbReference>
<dbReference type="CDD" id="cd00093">
    <property type="entry name" value="HTH_XRE"/>
    <property type="match status" value="1"/>
</dbReference>
<dbReference type="Pfam" id="PF01381">
    <property type="entry name" value="HTH_3"/>
    <property type="match status" value="1"/>
</dbReference>
<dbReference type="InterPro" id="IPR001387">
    <property type="entry name" value="Cro/C1-type_HTH"/>
</dbReference>
<dbReference type="PROSITE" id="PS50943">
    <property type="entry name" value="HTH_CROC1"/>
    <property type="match status" value="1"/>
</dbReference>
<dbReference type="InterPro" id="IPR010982">
    <property type="entry name" value="Lambda_DNA-bd_dom_sf"/>
</dbReference>
<sequence>MTPAELDALIAGNVRAARARARQRQEDLADEMGWQRVTVSNLEAGKRRITVADAVALCAALKISFRELLQGAPEDVFQALDLTGPQ</sequence>
<protein>
    <submittedName>
        <fullName evidence="2">Transcriptional regulator with XRE-family HTH domain</fullName>
    </submittedName>
</protein>
<gene>
    <name evidence="2" type="ORF">HDA44_006141</name>
</gene>
<dbReference type="AlphaFoldDB" id="A0A841E1E9"/>